<gene>
    <name evidence="1" type="ORF">RB653_002756</name>
</gene>
<sequence length="61" mass="7413">MIYRTIFSKFYKIKSCYSNDQIDIESDSSHSIKYYLNLKSNKIYRNKTCSSFYTRPIFQSF</sequence>
<accession>A0AAN7TYC7</accession>
<evidence type="ECO:0000313" key="2">
    <source>
        <dbReference type="Proteomes" id="UP001344447"/>
    </source>
</evidence>
<dbReference type="EMBL" id="JAVFKY010000004">
    <property type="protein sequence ID" value="KAK5577808.1"/>
    <property type="molecule type" value="Genomic_DNA"/>
</dbReference>
<evidence type="ECO:0000313" key="1">
    <source>
        <dbReference type="EMBL" id="KAK5577808.1"/>
    </source>
</evidence>
<proteinExistence type="predicted"/>
<protein>
    <submittedName>
        <fullName evidence="1">Uncharacterized protein</fullName>
    </submittedName>
</protein>
<dbReference type="Proteomes" id="UP001344447">
    <property type="component" value="Unassembled WGS sequence"/>
</dbReference>
<name>A0AAN7TYC7_9MYCE</name>
<keyword evidence="2" id="KW-1185">Reference proteome</keyword>
<organism evidence="1 2">
    <name type="scientific">Dictyostelium firmibasis</name>
    <dbReference type="NCBI Taxonomy" id="79012"/>
    <lineage>
        <taxon>Eukaryota</taxon>
        <taxon>Amoebozoa</taxon>
        <taxon>Evosea</taxon>
        <taxon>Eumycetozoa</taxon>
        <taxon>Dictyostelia</taxon>
        <taxon>Dictyosteliales</taxon>
        <taxon>Dictyosteliaceae</taxon>
        <taxon>Dictyostelium</taxon>
    </lineage>
</organism>
<dbReference type="AlphaFoldDB" id="A0AAN7TYC7"/>
<comment type="caution">
    <text evidence="1">The sequence shown here is derived from an EMBL/GenBank/DDBJ whole genome shotgun (WGS) entry which is preliminary data.</text>
</comment>
<reference evidence="1 2" key="1">
    <citation type="submission" date="2023-11" db="EMBL/GenBank/DDBJ databases">
        <title>Dfirmibasis_genome.</title>
        <authorList>
            <person name="Edelbroek B."/>
            <person name="Kjellin J."/>
            <person name="Jerlstrom-Hultqvist J."/>
            <person name="Soderbom F."/>
        </authorList>
    </citation>
    <scope>NUCLEOTIDE SEQUENCE [LARGE SCALE GENOMIC DNA]</scope>
    <source>
        <strain evidence="1 2">TNS-C-14</strain>
    </source>
</reference>